<dbReference type="GO" id="GO:0016740">
    <property type="term" value="F:transferase activity"/>
    <property type="evidence" value="ECO:0007669"/>
    <property type="project" value="UniProtKB-KW"/>
</dbReference>
<dbReference type="EMBL" id="FOKW01000011">
    <property type="protein sequence ID" value="SFC59883.1"/>
    <property type="molecule type" value="Genomic_DNA"/>
</dbReference>
<dbReference type="Proteomes" id="UP000199161">
    <property type="component" value="Unassembled WGS sequence"/>
</dbReference>
<name>A0A1I1KP19_NATHA</name>
<protein>
    <submittedName>
        <fullName evidence="1">Dolichyl-diphosphooligosaccharide--protein glycosyltransferase</fullName>
    </submittedName>
</protein>
<gene>
    <name evidence="1" type="ORF">SAMN05444422_111118</name>
</gene>
<organism evidence="1 2">
    <name type="scientific">Natronobacterium haloterrestre</name>
    <name type="common">Halobiforma haloterrestris</name>
    <dbReference type="NCBI Taxonomy" id="148448"/>
    <lineage>
        <taxon>Archaea</taxon>
        <taxon>Methanobacteriati</taxon>
        <taxon>Methanobacteriota</taxon>
        <taxon>Stenosarchaea group</taxon>
        <taxon>Halobacteria</taxon>
        <taxon>Halobacteriales</taxon>
        <taxon>Natrialbaceae</taxon>
        <taxon>Natronobacterium</taxon>
    </lineage>
</organism>
<sequence>MTDDADPQAVAEATTSFLADRDDGEQALEAVLEVEAASETWTFDDVALDSGTFGELVSRGVVEKVDSEYRVADVETVRVVLDGEEVTSTGATDRGFALEYDVDLRALSALVGALVVVAGARMLSYGSVFQRGYVVSPGNDPYYFRYWLEDRLAESSGLTD</sequence>
<keyword evidence="2" id="KW-1185">Reference proteome</keyword>
<keyword evidence="1" id="KW-0808">Transferase</keyword>
<proteinExistence type="predicted"/>
<evidence type="ECO:0000313" key="2">
    <source>
        <dbReference type="Proteomes" id="UP000199161"/>
    </source>
</evidence>
<accession>A0A1I1KP19</accession>
<reference evidence="2" key="1">
    <citation type="submission" date="2016-10" db="EMBL/GenBank/DDBJ databases">
        <authorList>
            <person name="Varghese N."/>
            <person name="Submissions S."/>
        </authorList>
    </citation>
    <scope>NUCLEOTIDE SEQUENCE [LARGE SCALE GENOMIC DNA]</scope>
    <source>
        <strain evidence="2">DSM 13078</strain>
    </source>
</reference>
<evidence type="ECO:0000313" key="1">
    <source>
        <dbReference type="EMBL" id="SFC59883.1"/>
    </source>
</evidence>
<dbReference type="AlphaFoldDB" id="A0A1I1KP19"/>